<sequence length="151" mass="15995">MGIVVVDFFLPLGKVSGAGLLGSVGVAGSASCVTGNGNYRLISPEARSARRPDMNFRYEQFGVRNWTSSASACIQPTAAAAAAAAATAATVARRRRLSHTSHYSCSCSASHLARRLNANVIHSFTGDSGNRTFINLQQGICENWWTTPGLF</sequence>
<accession>A0ABQ7QMV2</accession>
<name>A0ABQ7QMV2_PLUXY</name>
<evidence type="ECO:0008006" key="4">
    <source>
        <dbReference type="Google" id="ProtNLM"/>
    </source>
</evidence>
<proteinExistence type="predicted"/>
<feature type="signal peptide" evidence="1">
    <location>
        <begin position="1"/>
        <end position="17"/>
    </location>
</feature>
<feature type="chain" id="PRO_5046379683" description="Secreted protein" evidence="1">
    <location>
        <begin position="18"/>
        <end position="151"/>
    </location>
</feature>
<keyword evidence="1" id="KW-0732">Signal</keyword>
<reference evidence="2 3" key="1">
    <citation type="submission" date="2021-06" db="EMBL/GenBank/DDBJ databases">
        <title>A haploid diamondback moth (Plutella xylostella L.) genome assembly resolves 31 chromosomes and identifies a diamide resistance mutation.</title>
        <authorList>
            <person name="Ward C.M."/>
            <person name="Perry K.D."/>
            <person name="Baker G."/>
            <person name="Powis K."/>
            <person name="Heckel D.G."/>
            <person name="Baxter S.W."/>
        </authorList>
    </citation>
    <scope>NUCLEOTIDE SEQUENCE [LARGE SCALE GENOMIC DNA]</scope>
    <source>
        <strain evidence="2 3">LV</strain>
        <tissue evidence="2">Single pupa</tissue>
    </source>
</reference>
<comment type="caution">
    <text evidence="2">The sequence shown here is derived from an EMBL/GenBank/DDBJ whole genome shotgun (WGS) entry which is preliminary data.</text>
</comment>
<gene>
    <name evidence="2" type="ORF">JYU34_009508</name>
</gene>
<dbReference type="Proteomes" id="UP000823941">
    <property type="component" value="Chromosome 13"/>
</dbReference>
<protein>
    <recommendedName>
        <fullName evidence="4">Secreted protein</fullName>
    </recommendedName>
</protein>
<organism evidence="2 3">
    <name type="scientific">Plutella xylostella</name>
    <name type="common">Diamondback moth</name>
    <name type="synonym">Plutella maculipennis</name>
    <dbReference type="NCBI Taxonomy" id="51655"/>
    <lineage>
        <taxon>Eukaryota</taxon>
        <taxon>Metazoa</taxon>
        <taxon>Ecdysozoa</taxon>
        <taxon>Arthropoda</taxon>
        <taxon>Hexapoda</taxon>
        <taxon>Insecta</taxon>
        <taxon>Pterygota</taxon>
        <taxon>Neoptera</taxon>
        <taxon>Endopterygota</taxon>
        <taxon>Lepidoptera</taxon>
        <taxon>Glossata</taxon>
        <taxon>Ditrysia</taxon>
        <taxon>Yponomeutoidea</taxon>
        <taxon>Plutellidae</taxon>
        <taxon>Plutella</taxon>
    </lineage>
</organism>
<evidence type="ECO:0000313" key="2">
    <source>
        <dbReference type="EMBL" id="KAG7305438.1"/>
    </source>
</evidence>
<dbReference type="EMBL" id="JAHIBW010000013">
    <property type="protein sequence ID" value="KAG7305438.1"/>
    <property type="molecule type" value="Genomic_DNA"/>
</dbReference>
<evidence type="ECO:0000256" key="1">
    <source>
        <dbReference type="SAM" id="SignalP"/>
    </source>
</evidence>
<keyword evidence="3" id="KW-1185">Reference proteome</keyword>
<evidence type="ECO:0000313" key="3">
    <source>
        <dbReference type="Proteomes" id="UP000823941"/>
    </source>
</evidence>